<dbReference type="SUPFAM" id="SSF54523">
    <property type="entry name" value="Pili subunits"/>
    <property type="match status" value="1"/>
</dbReference>
<dbReference type="Proteomes" id="UP000010798">
    <property type="component" value="Chromosome"/>
</dbReference>
<name>L0DEP6_SINAD</name>
<dbReference type="InterPro" id="IPR027558">
    <property type="entry name" value="Pre_pil_HX9DG_C"/>
</dbReference>
<dbReference type="eggNOG" id="COG2165">
    <property type="taxonomic scope" value="Bacteria"/>
</dbReference>
<keyword evidence="4" id="KW-1185">Reference proteome</keyword>
<dbReference type="Gene3D" id="3.30.700.10">
    <property type="entry name" value="Glycoprotein, Type 4 Pilin"/>
    <property type="match status" value="1"/>
</dbReference>
<dbReference type="PANTHER" id="PTHR30093:SF2">
    <property type="entry name" value="TYPE II SECRETION SYSTEM PROTEIN H"/>
    <property type="match status" value="1"/>
</dbReference>
<evidence type="ECO:0000256" key="1">
    <source>
        <dbReference type="SAM" id="Phobius"/>
    </source>
</evidence>
<dbReference type="STRING" id="886293.Sinac_3594"/>
<gene>
    <name evidence="3" type="ordered locus">Sinac_3594</name>
</gene>
<dbReference type="KEGG" id="saci:Sinac_3594"/>
<sequence>MGRSEPSCPARQKALRFMSTVSVSPPSPRTSGFTLIELLVVIAIIAVLIALLLPAVQAAREAARRAQCTNNLKQMGLAVANYESATGTLPPGSFWAASGTGPGKTADGFSPFVMILPFIEQANAYNLVNFSLSYKNPANVTIAGVGISAFMCPSDPAALQNQPLSTTVYQAPPPGNWTQSFTSYAGCTGIWDIRPRLADSNFSQQVANMNGTIYMYSAVRMGDIQDGTSSTILFGERGHSLLSPTDQVVNQFWNSGYWYDTMLETYYPINAHKKPVGSLGARYVANASSLHSGGANFGLVDGSVRFLKDTIDSWPINPATTLAAGSSYDQTANLYSIAAGSKVGVYQALSTRSGGEVIGADSY</sequence>
<keyword evidence="1" id="KW-0812">Transmembrane</keyword>
<evidence type="ECO:0000313" key="3">
    <source>
        <dbReference type="EMBL" id="AGA27844.1"/>
    </source>
</evidence>
<dbReference type="EMBL" id="CP003364">
    <property type="protein sequence ID" value="AGA27844.1"/>
    <property type="molecule type" value="Genomic_DNA"/>
</dbReference>
<evidence type="ECO:0000313" key="4">
    <source>
        <dbReference type="Proteomes" id="UP000010798"/>
    </source>
</evidence>
<dbReference type="InterPro" id="IPR012902">
    <property type="entry name" value="N_methyl_site"/>
</dbReference>
<proteinExistence type="predicted"/>
<dbReference type="InterPro" id="IPR011453">
    <property type="entry name" value="DUF1559"/>
</dbReference>
<dbReference type="AlphaFoldDB" id="L0DEP6"/>
<dbReference type="NCBIfam" id="TIGR04294">
    <property type="entry name" value="pre_pil_HX9DG"/>
    <property type="match status" value="1"/>
</dbReference>
<evidence type="ECO:0000259" key="2">
    <source>
        <dbReference type="Pfam" id="PF07596"/>
    </source>
</evidence>
<dbReference type="NCBIfam" id="TIGR02532">
    <property type="entry name" value="IV_pilin_GFxxxE"/>
    <property type="match status" value="1"/>
</dbReference>
<organism evidence="3 4">
    <name type="scientific">Singulisphaera acidiphila (strain ATCC BAA-1392 / DSM 18658 / VKM B-2454 / MOB10)</name>
    <dbReference type="NCBI Taxonomy" id="886293"/>
    <lineage>
        <taxon>Bacteria</taxon>
        <taxon>Pseudomonadati</taxon>
        <taxon>Planctomycetota</taxon>
        <taxon>Planctomycetia</taxon>
        <taxon>Isosphaerales</taxon>
        <taxon>Isosphaeraceae</taxon>
        <taxon>Singulisphaera</taxon>
    </lineage>
</organism>
<feature type="domain" description="DUF1559" evidence="2">
    <location>
        <begin position="57"/>
        <end position="312"/>
    </location>
</feature>
<protein>
    <submittedName>
        <fullName evidence="3">Prepilin-type N-terminal cleavage/methylation domain-containing protein</fullName>
    </submittedName>
</protein>
<dbReference type="Pfam" id="PF07963">
    <property type="entry name" value="N_methyl"/>
    <property type="match status" value="1"/>
</dbReference>
<dbReference type="PANTHER" id="PTHR30093">
    <property type="entry name" value="GENERAL SECRETION PATHWAY PROTEIN G"/>
    <property type="match status" value="1"/>
</dbReference>
<dbReference type="PROSITE" id="PS00409">
    <property type="entry name" value="PROKAR_NTER_METHYL"/>
    <property type="match status" value="1"/>
</dbReference>
<dbReference type="HOGENOM" id="CLU_041661_0_0_0"/>
<keyword evidence="1" id="KW-0472">Membrane</keyword>
<keyword evidence="1" id="KW-1133">Transmembrane helix</keyword>
<accession>L0DEP6</accession>
<dbReference type="InterPro" id="IPR045584">
    <property type="entry name" value="Pilin-like"/>
</dbReference>
<reference evidence="3 4" key="1">
    <citation type="submission" date="2012-02" db="EMBL/GenBank/DDBJ databases">
        <title>Complete sequence of chromosome of Singulisphaera acidiphila DSM 18658.</title>
        <authorList>
            <consortium name="US DOE Joint Genome Institute (JGI-PGF)"/>
            <person name="Lucas S."/>
            <person name="Copeland A."/>
            <person name="Lapidus A."/>
            <person name="Glavina del Rio T."/>
            <person name="Dalin E."/>
            <person name="Tice H."/>
            <person name="Bruce D."/>
            <person name="Goodwin L."/>
            <person name="Pitluck S."/>
            <person name="Peters L."/>
            <person name="Ovchinnikova G."/>
            <person name="Chertkov O."/>
            <person name="Kyrpides N."/>
            <person name="Mavromatis K."/>
            <person name="Ivanova N."/>
            <person name="Brettin T."/>
            <person name="Detter J.C."/>
            <person name="Han C."/>
            <person name="Larimer F."/>
            <person name="Land M."/>
            <person name="Hauser L."/>
            <person name="Markowitz V."/>
            <person name="Cheng J.-F."/>
            <person name="Hugenholtz P."/>
            <person name="Woyke T."/>
            <person name="Wu D."/>
            <person name="Tindall B."/>
            <person name="Pomrenke H."/>
            <person name="Brambilla E."/>
            <person name="Klenk H.-P."/>
            <person name="Eisen J.A."/>
        </authorList>
    </citation>
    <scope>NUCLEOTIDE SEQUENCE [LARGE SCALE GENOMIC DNA]</scope>
    <source>
        <strain evidence="4">ATCC BAA-1392 / DSM 18658 / VKM B-2454 / MOB10</strain>
    </source>
</reference>
<feature type="transmembrane region" description="Helical" evidence="1">
    <location>
        <begin position="33"/>
        <end position="56"/>
    </location>
</feature>
<dbReference type="Pfam" id="PF07596">
    <property type="entry name" value="SBP_bac_10"/>
    <property type="match status" value="1"/>
</dbReference>